<dbReference type="RefSeq" id="WP_344203394.1">
    <property type="nucleotide sequence ID" value="NZ_BAAAME010000005.1"/>
</dbReference>
<name>A0ABN2K6U5_9ACTN</name>
<feature type="domain" description="Acyl-CoA dehydrogenase/oxidase N-terminal" evidence="8">
    <location>
        <begin position="5"/>
        <end position="118"/>
    </location>
</feature>
<dbReference type="EMBL" id="BAAAME010000005">
    <property type="protein sequence ID" value="GAA1749573.1"/>
    <property type="molecule type" value="Genomic_DNA"/>
</dbReference>
<dbReference type="SUPFAM" id="SSF56645">
    <property type="entry name" value="Acyl-CoA dehydrogenase NM domain-like"/>
    <property type="match status" value="1"/>
</dbReference>
<evidence type="ECO:0000313" key="9">
    <source>
        <dbReference type="EMBL" id="GAA1749573.1"/>
    </source>
</evidence>
<proteinExistence type="inferred from homology"/>
<comment type="cofactor">
    <cofactor evidence="1 5">
        <name>FAD</name>
        <dbReference type="ChEBI" id="CHEBI:57692"/>
    </cofactor>
</comment>
<dbReference type="InterPro" id="IPR037069">
    <property type="entry name" value="AcylCoA_DH/ox_N_sf"/>
</dbReference>
<dbReference type="Pfam" id="PF02770">
    <property type="entry name" value="Acyl-CoA_dh_M"/>
    <property type="match status" value="1"/>
</dbReference>
<dbReference type="PROSITE" id="PS00073">
    <property type="entry name" value="ACYL_COA_DH_2"/>
    <property type="match status" value="1"/>
</dbReference>
<dbReference type="Gene3D" id="2.40.110.10">
    <property type="entry name" value="Butyryl-CoA Dehydrogenase, subunit A, domain 2"/>
    <property type="match status" value="1"/>
</dbReference>
<comment type="similarity">
    <text evidence="2 5">Belongs to the acyl-CoA dehydrogenase family.</text>
</comment>
<reference evidence="9 10" key="1">
    <citation type="journal article" date="2019" name="Int. J. Syst. Evol. Microbiol.">
        <title>The Global Catalogue of Microorganisms (GCM) 10K type strain sequencing project: providing services to taxonomists for standard genome sequencing and annotation.</title>
        <authorList>
            <consortium name="The Broad Institute Genomics Platform"/>
            <consortium name="The Broad Institute Genome Sequencing Center for Infectious Disease"/>
            <person name="Wu L."/>
            <person name="Ma J."/>
        </authorList>
    </citation>
    <scope>NUCLEOTIDE SEQUENCE [LARGE SCALE GENOMIC DNA]</scope>
    <source>
        <strain evidence="9 10">JCM 13518</strain>
    </source>
</reference>
<evidence type="ECO:0000259" key="6">
    <source>
        <dbReference type="Pfam" id="PF00441"/>
    </source>
</evidence>
<dbReference type="Proteomes" id="UP001501057">
    <property type="component" value="Unassembled WGS sequence"/>
</dbReference>
<evidence type="ECO:0000256" key="5">
    <source>
        <dbReference type="RuleBase" id="RU362125"/>
    </source>
</evidence>
<dbReference type="InterPro" id="IPR036250">
    <property type="entry name" value="AcylCo_DH-like_C"/>
</dbReference>
<dbReference type="PANTHER" id="PTHR43884:SF12">
    <property type="entry name" value="ISOVALERYL-COA DEHYDROGENASE, MITOCHONDRIAL-RELATED"/>
    <property type="match status" value="1"/>
</dbReference>
<keyword evidence="3 5" id="KW-0285">Flavoprotein</keyword>
<protein>
    <submittedName>
        <fullName evidence="9">Acyl-CoA dehydrogenase family protein</fullName>
    </submittedName>
</protein>
<keyword evidence="5" id="KW-0560">Oxidoreductase</keyword>
<evidence type="ECO:0000256" key="4">
    <source>
        <dbReference type="ARBA" id="ARBA00022827"/>
    </source>
</evidence>
<feature type="domain" description="Acyl-CoA oxidase/dehydrogenase middle" evidence="7">
    <location>
        <begin position="124"/>
        <end position="221"/>
    </location>
</feature>
<dbReference type="SUPFAM" id="SSF47203">
    <property type="entry name" value="Acyl-CoA dehydrogenase C-terminal domain-like"/>
    <property type="match status" value="1"/>
</dbReference>
<comment type="caution">
    <text evidence="9">The sequence shown here is derived from an EMBL/GenBank/DDBJ whole genome shotgun (WGS) entry which is preliminary data.</text>
</comment>
<gene>
    <name evidence="9" type="ORF">GCM10009710_31940</name>
</gene>
<dbReference type="InterPro" id="IPR013786">
    <property type="entry name" value="AcylCoA_DH/ox_N"/>
</dbReference>
<dbReference type="PANTHER" id="PTHR43884">
    <property type="entry name" value="ACYL-COA DEHYDROGENASE"/>
    <property type="match status" value="1"/>
</dbReference>
<feature type="domain" description="Acyl-CoA dehydrogenase/oxidase C-terminal" evidence="6">
    <location>
        <begin position="233"/>
        <end position="391"/>
    </location>
</feature>
<organism evidence="9 10">
    <name type="scientific">Aeromicrobium alkaliterrae</name>
    <dbReference type="NCBI Taxonomy" id="302168"/>
    <lineage>
        <taxon>Bacteria</taxon>
        <taxon>Bacillati</taxon>
        <taxon>Actinomycetota</taxon>
        <taxon>Actinomycetes</taxon>
        <taxon>Propionibacteriales</taxon>
        <taxon>Nocardioidaceae</taxon>
        <taxon>Aeromicrobium</taxon>
    </lineage>
</organism>
<evidence type="ECO:0000259" key="8">
    <source>
        <dbReference type="Pfam" id="PF02771"/>
    </source>
</evidence>
<dbReference type="InterPro" id="IPR006091">
    <property type="entry name" value="Acyl-CoA_Oxase/DH_mid-dom"/>
</dbReference>
<dbReference type="InterPro" id="IPR006089">
    <property type="entry name" value="Acyl-CoA_DH_CS"/>
</dbReference>
<dbReference type="PROSITE" id="PS00072">
    <property type="entry name" value="ACYL_COA_DH_1"/>
    <property type="match status" value="1"/>
</dbReference>
<accession>A0ABN2K6U5</accession>
<evidence type="ECO:0000313" key="10">
    <source>
        <dbReference type="Proteomes" id="UP001501057"/>
    </source>
</evidence>
<dbReference type="Gene3D" id="1.10.540.10">
    <property type="entry name" value="Acyl-CoA dehydrogenase/oxidase, N-terminal domain"/>
    <property type="match status" value="1"/>
</dbReference>
<evidence type="ECO:0000256" key="2">
    <source>
        <dbReference type="ARBA" id="ARBA00009347"/>
    </source>
</evidence>
<evidence type="ECO:0000256" key="3">
    <source>
        <dbReference type="ARBA" id="ARBA00022630"/>
    </source>
</evidence>
<dbReference type="Gene3D" id="1.20.140.10">
    <property type="entry name" value="Butyryl-CoA Dehydrogenase, subunit A, domain 3"/>
    <property type="match status" value="1"/>
</dbReference>
<evidence type="ECO:0000256" key="1">
    <source>
        <dbReference type="ARBA" id="ARBA00001974"/>
    </source>
</evidence>
<dbReference type="Pfam" id="PF02771">
    <property type="entry name" value="Acyl-CoA_dh_N"/>
    <property type="match status" value="1"/>
</dbReference>
<evidence type="ECO:0000259" key="7">
    <source>
        <dbReference type="Pfam" id="PF02770"/>
    </source>
</evidence>
<keyword evidence="10" id="KW-1185">Reference proteome</keyword>
<dbReference type="InterPro" id="IPR009100">
    <property type="entry name" value="AcylCoA_DH/oxidase_NM_dom_sf"/>
</dbReference>
<dbReference type="Pfam" id="PF00441">
    <property type="entry name" value="Acyl-CoA_dh_1"/>
    <property type="match status" value="1"/>
</dbReference>
<sequence>MLNLSPEHEAFRSSVRDFAAKEIAPHVAQWDRDHHFPVEVVQTMGDLGLMGLTSPEELGGAGDDGDFVSLCLAIEEIGRVDQSLGITLEAAVGLGINPILTFGTPEQQERWLPDLIAGRALAGFGLTEPGAGSDAGATRTRAEVDGDSWVLNGAKQFITNSGSAITSLVTVTARTGQRDDGSPEISTIMVPAGTPGFVAEKAYDKLGWHISDTHPLSFTDCRVPTDHLLGERGRGYAQFLSTLDDGRVAIAALAVGCLQACLDMAVAYAGERQTFGGPIGRKQGVAFQIADLEVMLQASRLLTYRAAEMKDAMTRGATGAPTRAEFKQAASVAKLYSSESAVTATRIATQVFGGYGFMEEYPVARFYRDAKILEIGEGTSEVQRMLIARGLGLAVE</sequence>
<dbReference type="PIRSF" id="PIRSF016578">
    <property type="entry name" value="HsaA"/>
    <property type="match status" value="1"/>
</dbReference>
<dbReference type="InterPro" id="IPR009075">
    <property type="entry name" value="AcylCo_DH/oxidase_C"/>
</dbReference>
<keyword evidence="4 5" id="KW-0274">FAD</keyword>
<dbReference type="InterPro" id="IPR046373">
    <property type="entry name" value="Acyl-CoA_Oxase/DH_mid-dom_sf"/>
</dbReference>